<name>A0A8B8KH42_ABRPR</name>
<dbReference type="InterPro" id="IPR036388">
    <property type="entry name" value="WH-like_DNA-bd_sf"/>
</dbReference>
<dbReference type="FunFam" id="1.10.10.10:FF:000322">
    <property type="entry name" value="Probable disease resistance protein At1g63360"/>
    <property type="match status" value="1"/>
</dbReference>
<feature type="domain" description="Disease resistance N-terminal" evidence="7">
    <location>
        <begin position="26"/>
        <end position="100"/>
    </location>
</feature>
<dbReference type="Gene3D" id="1.10.10.10">
    <property type="entry name" value="Winged helix-like DNA-binding domain superfamily/Winged helix DNA-binding domain"/>
    <property type="match status" value="1"/>
</dbReference>
<dbReference type="PRINTS" id="PR00364">
    <property type="entry name" value="DISEASERSIST"/>
</dbReference>
<dbReference type="AlphaFoldDB" id="A0A8B8KH42"/>
<feature type="domain" description="Disease resistance protein winged helix" evidence="8">
    <location>
        <begin position="473"/>
        <end position="526"/>
    </location>
</feature>
<evidence type="ECO:0000256" key="1">
    <source>
        <dbReference type="ARBA" id="ARBA00022614"/>
    </source>
</evidence>
<reference evidence="11" key="2">
    <citation type="submission" date="2025-08" db="UniProtKB">
        <authorList>
            <consortium name="RefSeq"/>
        </authorList>
    </citation>
    <scope>IDENTIFICATION</scope>
    <source>
        <tissue evidence="11">Young leaves</tissue>
    </source>
</reference>
<dbReference type="Gene3D" id="3.80.10.10">
    <property type="entry name" value="Ribonuclease Inhibitor"/>
    <property type="match status" value="3"/>
</dbReference>
<sequence>MALAVVGEAFVSASVELLLEKIVSGEFVNFFLIKKLDESLLHKMQTTLLSLRAVLNDAEEKQFSDADVKQWLDMLRHAVFDVEDLLDEINTEALRSKVEAEYRSKTVCGKVQNILSSPFKRSHGVTNSKMQTLFEKLQNFERQIHSLGLRVGVSSTVWHGTPSSSVVIDESAIYGRDEDRKKLKDYLLSDKNDIDNGNKIGVISIVGMGGIGKTTLAKLLYNDPDVKEKFDLKAWAHISKDFDVFKVTQTILESITSKTIDTNSLNPRHLDSVPSKKIDTTNQNPRHLDSVTPKITDTSNLNTLQVQLQQSLSHKIFLLVLDDIWEGKYSVDWYNLMDIFKAGKMGSRIIITTRHETVALAAQTFLPIHHLEVLGNQDCWSLFSKLAFGPCNCDERSNLEGIGIEIAKKCGGLPLAAVALGGLLRNNPSQREWKKVLESNIWDLPNVQVQPALLLSYHYLPSVLKRCFAYCSIFPKNSKLEKRMVVQLWIAEGFVHPKRQESMEETGDAYFDDLVSRSLILQRLDEQKPHGTVRHLSYNRGIFDSYSKFYALRGSKGLRTFLPLNELRLCYFSKKTIDDLLLAMKQLRVLSLSNYRNVELPDSIGHLIHLRYLNLSNTWIERLPSKTCKLYNLQTLLLSNCKYLTELPKDMGKLVNLRHLDISGTELREMPAQIATLQSLQTLSDFIVGEHRDGLKIVELSKFPHLQANLSISGLQNVKNHTDASLANLKMKKQIDELVLKWNDDADNAGLVLERLEASTNLKKLSIRNYGETKFPNWVGDSSFGNMVYLVIWRCTRCSLLPPLGQLPKLKELLIVDMRSLKTIGGEFRGSSSLSFQPFQSLEILSFRDMPEWEEWNLSEGTVTKFPSLKHLTLEMCPKLNRNIPGSNFPSLTKLELDEFPLSTDFPQSQLMLPFSSVCELSIRGFSSLKSFPRDGLPKTLQSLFLSLCGNLEFLPRESLHNYKSLENLTIKYSCDSMDSFTLGSLPVLKSLSIYGCRNLKSISTVEDASSSLSLIRSIEIRSCDELESISPAGLPTPNLIHFNVSRCYKLVSLPKSINTLTGLQKLAVFGLQNLQSFATEGLPTNLRELDVGFIGGISSAKSISQWRLECLTCLSVLRIRGDDMVKMLMEMEVPFLPTSLTSLTIYELDNTKFLDGRWLQHLTSLQNLRLQDCYILRSLPERLPSSLKVLEIWLCSKIKRKKEWPKIAHVPTKIIQGIFVE</sequence>
<evidence type="ECO:0000313" key="11">
    <source>
        <dbReference type="RefSeq" id="XP_027343086.1"/>
    </source>
</evidence>
<dbReference type="OrthoDB" id="1896560at2759"/>
<dbReference type="InterPro" id="IPR032675">
    <property type="entry name" value="LRR_dom_sf"/>
</dbReference>
<protein>
    <submittedName>
        <fullName evidence="11">Disease resistance RPP13-like protein 1</fullName>
    </submittedName>
</protein>
<dbReference type="RefSeq" id="XP_027343086.1">
    <property type="nucleotide sequence ID" value="XM_027487285.1"/>
</dbReference>
<evidence type="ECO:0000259" key="9">
    <source>
        <dbReference type="Pfam" id="PF25019"/>
    </source>
</evidence>
<dbReference type="GO" id="GO:0005524">
    <property type="term" value="F:ATP binding"/>
    <property type="evidence" value="ECO:0007669"/>
    <property type="project" value="UniProtKB-KW"/>
</dbReference>
<dbReference type="Pfam" id="PF25019">
    <property type="entry name" value="LRR_R13L1-DRL21"/>
    <property type="match status" value="1"/>
</dbReference>
<dbReference type="InterPro" id="IPR041118">
    <property type="entry name" value="Rx_N"/>
</dbReference>
<organism evidence="10 11">
    <name type="scientific">Abrus precatorius</name>
    <name type="common">Indian licorice</name>
    <name type="synonym">Glycine abrus</name>
    <dbReference type="NCBI Taxonomy" id="3816"/>
    <lineage>
        <taxon>Eukaryota</taxon>
        <taxon>Viridiplantae</taxon>
        <taxon>Streptophyta</taxon>
        <taxon>Embryophyta</taxon>
        <taxon>Tracheophyta</taxon>
        <taxon>Spermatophyta</taxon>
        <taxon>Magnoliopsida</taxon>
        <taxon>eudicotyledons</taxon>
        <taxon>Gunneridae</taxon>
        <taxon>Pentapetalae</taxon>
        <taxon>rosids</taxon>
        <taxon>fabids</taxon>
        <taxon>Fabales</taxon>
        <taxon>Fabaceae</taxon>
        <taxon>Papilionoideae</taxon>
        <taxon>50 kb inversion clade</taxon>
        <taxon>NPAAA clade</taxon>
        <taxon>indigoferoid/millettioid clade</taxon>
        <taxon>Abreae</taxon>
        <taxon>Abrus</taxon>
    </lineage>
</organism>
<dbReference type="PANTHER" id="PTHR36766">
    <property type="entry name" value="PLANT BROAD-SPECTRUM MILDEW RESISTANCE PROTEIN RPW8"/>
    <property type="match status" value="1"/>
</dbReference>
<dbReference type="Pfam" id="PF23559">
    <property type="entry name" value="WHD_DRP"/>
    <property type="match status" value="1"/>
</dbReference>
<dbReference type="GO" id="GO:0043531">
    <property type="term" value="F:ADP binding"/>
    <property type="evidence" value="ECO:0007669"/>
    <property type="project" value="InterPro"/>
</dbReference>
<proteinExistence type="predicted"/>
<gene>
    <name evidence="11" type="primary">LOC113855655</name>
</gene>
<keyword evidence="3" id="KW-0547">Nucleotide-binding</keyword>
<dbReference type="PANTHER" id="PTHR36766:SF40">
    <property type="entry name" value="DISEASE RESISTANCE PROTEIN RGA3"/>
    <property type="match status" value="1"/>
</dbReference>
<dbReference type="Proteomes" id="UP000694853">
    <property type="component" value="Unplaced"/>
</dbReference>
<dbReference type="Pfam" id="PF00931">
    <property type="entry name" value="NB-ARC"/>
    <property type="match status" value="1"/>
</dbReference>
<dbReference type="InterPro" id="IPR003591">
    <property type="entry name" value="Leu-rich_rpt_typical-subtyp"/>
</dbReference>
<evidence type="ECO:0000256" key="5">
    <source>
        <dbReference type="ARBA" id="ARBA00022840"/>
    </source>
</evidence>
<dbReference type="Pfam" id="PF18052">
    <property type="entry name" value="Rx_N"/>
    <property type="match status" value="1"/>
</dbReference>
<keyword evidence="5" id="KW-0067">ATP-binding</keyword>
<evidence type="ECO:0000259" key="7">
    <source>
        <dbReference type="Pfam" id="PF18052"/>
    </source>
</evidence>
<dbReference type="GO" id="GO:0006952">
    <property type="term" value="P:defense response"/>
    <property type="evidence" value="ECO:0007669"/>
    <property type="project" value="UniProtKB-KW"/>
</dbReference>
<evidence type="ECO:0000313" key="10">
    <source>
        <dbReference type="Proteomes" id="UP000694853"/>
    </source>
</evidence>
<feature type="domain" description="R13L1/DRL21-like LRR repeat region" evidence="9">
    <location>
        <begin position="697"/>
        <end position="818"/>
    </location>
</feature>
<keyword evidence="1" id="KW-0433">Leucine-rich repeat</keyword>
<dbReference type="InterPro" id="IPR056789">
    <property type="entry name" value="LRR_R13L1-DRL21"/>
</dbReference>
<dbReference type="InterPro" id="IPR027417">
    <property type="entry name" value="P-loop_NTPase"/>
</dbReference>
<evidence type="ECO:0000259" key="6">
    <source>
        <dbReference type="Pfam" id="PF00931"/>
    </source>
</evidence>
<accession>A0A8B8KH42</accession>
<dbReference type="InterPro" id="IPR058922">
    <property type="entry name" value="WHD_DRP"/>
</dbReference>
<dbReference type="SUPFAM" id="SSF52058">
    <property type="entry name" value="L domain-like"/>
    <property type="match status" value="2"/>
</dbReference>
<dbReference type="InterPro" id="IPR042197">
    <property type="entry name" value="Apaf_helical"/>
</dbReference>
<dbReference type="Gene3D" id="1.20.5.4130">
    <property type="match status" value="1"/>
</dbReference>
<keyword evidence="4" id="KW-0611">Plant defense</keyword>
<evidence type="ECO:0000259" key="8">
    <source>
        <dbReference type="Pfam" id="PF23559"/>
    </source>
</evidence>
<dbReference type="SUPFAM" id="SSF52540">
    <property type="entry name" value="P-loop containing nucleoside triphosphate hydrolases"/>
    <property type="match status" value="1"/>
</dbReference>
<dbReference type="GO" id="GO:0051707">
    <property type="term" value="P:response to other organism"/>
    <property type="evidence" value="ECO:0007669"/>
    <property type="project" value="UniProtKB-ARBA"/>
</dbReference>
<keyword evidence="2" id="KW-0677">Repeat</keyword>
<dbReference type="Gene3D" id="1.10.8.430">
    <property type="entry name" value="Helical domain of apoptotic protease-activating factors"/>
    <property type="match status" value="1"/>
</dbReference>
<dbReference type="SMART" id="SM00369">
    <property type="entry name" value="LRR_TYP"/>
    <property type="match status" value="3"/>
</dbReference>
<evidence type="ECO:0000256" key="3">
    <source>
        <dbReference type="ARBA" id="ARBA00022741"/>
    </source>
</evidence>
<feature type="domain" description="NB-ARC" evidence="6">
    <location>
        <begin position="194"/>
        <end position="388"/>
    </location>
</feature>
<keyword evidence="10" id="KW-1185">Reference proteome</keyword>
<dbReference type="GeneID" id="113855655"/>
<dbReference type="KEGG" id="aprc:113855655"/>
<dbReference type="Gene3D" id="3.40.50.300">
    <property type="entry name" value="P-loop containing nucleotide triphosphate hydrolases"/>
    <property type="match status" value="1"/>
</dbReference>
<evidence type="ECO:0000256" key="2">
    <source>
        <dbReference type="ARBA" id="ARBA00022737"/>
    </source>
</evidence>
<dbReference type="InterPro" id="IPR002182">
    <property type="entry name" value="NB-ARC"/>
</dbReference>
<evidence type="ECO:0000256" key="4">
    <source>
        <dbReference type="ARBA" id="ARBA00022821"/>
    </source>
</evidence>
<reference evidence="10" key="1">
    <citation type="journal article" date="2019" name="Toxins">
        <title>Detection of Abrin-Like and Prepropulchellin-Like Toxin Genes and Transcripts Using Whole Genome Sequencing and Full-Length Transcript Sequencing of Abrus precatorius.</title>
        <authorList>
            <person name="Hovde B.T."/>
            <person name="Daligault H.E."/>
            <person name="Hanschen E.R."/>
            <person name="Kunde Y.A."/>
            <person name="Johnson M.B."/>
            <person name="Starkenburg S.R."/>
            <person name="Johnson S.L."/>
        </authorList>
    </citation>
    <scope>NUCLEOTIDE SEQUENCE [LARGE SCALE GENOMIC DNA]</scope>
</reference>